<protein>
    <submittedName>
        <fullName evidence="1">Uncharacterized protein</fullName>
    </submittedName>
</protein>
<gene>
    <name evidence="1" type="ORF">ASPFODRAFT_538176</name>
</gene>
<dbReference type="VEuPathDB" id="FungiDB:ASPFODRAFT_538176"/>
<accession>A0A1M3TNE1</accession>
<sequence length="150" mass="16935">MLPIFSTLRAISNVAASMPYALIGRLHDIRKRPIRTYVGFLESALNSGPASRKYVVPTCVKRIKYSRSVRDTPMEEAASPLAILEVTTTSMQCHTNDRPVATTLTVLGCIQRTHKQGTVLYCYAQTNPRRTVIAHNIYRAYYRSKLLWCA</sequence>
<name>A0A1M3TNE1_ASPLC</name>
<dbReference type="AlphaFoldDB" id="A0A1M3TNE1"/>
<organism evidence="1 2">
    <name type="scientific">Aspergillus luchuensis (strain CBS 106.47)</name>
    <dbReference type="NCBI Taxonomy" id="1137211"/>
    <lineage>
        <taxon>Eukaryota</taxon>
        <taxon>Fungi</taxon>
        <taxon>Dikarya</taxon>
        <taxon>Ascomycota</taxon>
        <taxon>Pezizomycotina</taxon>
        <taxon>Eurotiomycetes</taxon>
        <taxon>Eurotiomycetidae</taxon>
        <taxon>Eurotiales</taxon>
        <taxon>Aspergillaceae</taxon>
        <taxon>Aspergillus</taxon>
        <taxon>Aspergillus subgen. Circumdati</taxon>
    </lineage>
</organism>
<reference evidence="2" key="1">
    <citation type="journal article" date="2017" name="Genome Biol.">
        <title>Comparative genomics reveals high biological diversity and specific adaptations in the industrially and medically important fungal genus Aspergillus.</title>
        <authorList>
            <person name="de Vries R.P."/>
            <person name="Riley R."/>
            <person name="Wiebenga A."/>
            <person name="Aguilar-Osorio G."/>
            <person name="Amillis S."/>
            <person name="Uchima C.A."/>
            <person name="Anderluh G."/>
            <person name="Asadollahi M."/>
            <person name="Askin M."/>
            <person name="Barry K."/>
            <person name="Battaglia E."/>
            <person name="Bayram O."/>
            <person name="Benocci T."/>
            <person name="Braus-Stromeyer S.A."/>
            <person name="Caldana C."/>
            <person name="Canovas D."/>
            <person name="Cerqueira G.C."/>
            <person name="Chen F."/>
            <person name="Chen W."/>
            <person name="Choi C."/>
            <person name="Clum A."/>
            <person name="Dos Santos R.A."/>
            <person name="Damasio A.R."/>
            <person name="Diallinas G."/>
            <person name="Emri T."/>
            <person name="Fekete E."/>
            <person name="Flipphi M."/>
            <person name="Freyberg S."/>
            <person name="Gallo A."/>
            <person name="Gournas C."/>
            <person name="Habgood R."/>
            <person name="Hainaut M."/>
            <person name="Harispe M.L."/>
            <person name="Henrissat B."/>
            <person name="Hilden K.S."/>
            <person name="Hope R."/>
            <person name="Hossain A."/>
            <person name="Karabika E."/>
            <person name="Karaffa L."/>
            <person name="Karanyi Z."/>
            <person name="Krasevec N."/>
            <person name="Kuo A."/>
            <person name="Kusch H."/>
            <person name="LaButti K."/>
            <person name="Lagendijk E.L."/>
            <person name="Lapidus A."/>
            <person name="Levasseur A."/>
            <person name="Lindquist E."/>
            <person name="Lipzen A."/>
            <person name="Logrieco A.F."/>
            <person name="MacCabe A."/>
            <person name="Maekelae M.R."/>
            <person name="Malavazi I."/>
            <person name="Melin P."/>
            <person name="Meyer V."/>
            <person name="Mielnichuk N."/>
            <person name="Miskei M."/>
            <person name="Molnar A.P."/>
            <person name="Mule G."/>
            <person name="Ngan C.Y."/>
            <person name="Orejas M."/>
            <person name="Orosz E."/>
            <person name="Ouedraogo J.P."/>
            <person name="Overkamp K.M."/>
            <person name="Park H.-S."/>
            <person name="Perrone G."/>
            <person name="Piumi F."/>
            <person name="Punt P.J."/>
            <person name="Ram A.F."/>
            <person name="Ramon A."/>
            <person name="Rauscher S."/>
            <person name="Record E."/>
            <person name="Riano-Pachon D.M."/>
            <person name="Robert V."/>
            <person name="Roehrig J."/>
            <person name="Ruller R."/>
            <person name="Salamov A."/>
            <person name="Salih N.S."/>
            <person name="Samson R.A."/>
            <person name="Sandor E."/>
            <person name="Sanguinetti M."/>
            <person name="Schuetze T."/>
            <person name="Sepcic K."/>
            <person name="Shelest E."/>
            <person name="Sherlock G."/>
            <person name="Sophianopoulou V."/>
            <person name="Squina F.M."/>
            <person name="Sun H."/>
            <person name="Susca A."/>
            <person name="Todd R.B."/>
            <person name="Tsang A."/>
            <person name="Unkles S.E."/>
            <person name="van de Wiele N."/>
            <person name="van Rossen-Uffink D."/>
            <person name="Oliveira J.V."/>
            <person name="Vesth T.C."/>
            <person name="Visser J."/>
            <person name="Yu J.-H."/>
            <person name="Zhou M."/>
            <person name="Andersen M.R."/>
            <person name="Archer D.B."/>
            <person name="Baker S.E."/>
            <person name="Benoit I."/>
            <person name="Brakhage A.A."/>
            <person name="Braus G.H."/>
            <person name="Fischer R."/>
            <person name="Frisvad J.C."/>
            <person name="Goldman G.H."/>
            <person name="Houbraken J."/>
            <person name="Oakley B."/>
            <person name="Pocsi I."/>
            <person name="Scazzocchio C."/>
            <person name="Seiboth B."/>
            <person name="vanKuyk P.A."/>
            <person name="Wortman J."/>
            <person name="Dyer P.S."/>
            <person name="Grigoriev I.V."/>
        </authorList>
    </citation>
    <scope>NUCLEOTIDE SEQUENCE [LARGE SCALE GENOMIC DNA]</scope>
    <source>
        <strain evidence="2">CBS 106.47</strain>
    </source>
</reference>
<evidence type="ECO:0000313" key="1">
    <source>
        <dbReference type="EMBL" id="OJZ88293.1"/>
    </source>
</evidence>
<proteinExistence type="predicted"/>
<evidence type="ECO:0000313" key="2">
    <source>
        <dbReference type="Proteomes" id="UP000184063"/>
    </source>
</evidence>
<dbReference type="Proteomes" id="UP000184063">
    <property type="component" value="Unassembled WGS sequence"/>
</dbReference>
<dbReference type="EMBL" id="KV878239">
    <property type="protein sequence ID" value="OJZ88293.1"/>
    <property type="molecule type" value="Genomic_DNA"/>
</dbReference>